<accession>A0A6I7HJ33</accession>
<evidence type="ECO:0000313" key="2">
    <source>
        <dbReference type="EMBL" id="RCW22543.1"/>
    </source>
</evidence>
<evidence type="ECO:0000313" key="3">
    <source>
        <dbReference type="Proteomes" id="UP000252582"/>
    </source>
</evidence>
<dbReference type="PANTHER" id="PTHR40254:SF1">
    <property type="entry name" value="BLR0577 PROTEIN"/>
    <property type="match status" value="1"/>
</dbReference>
<dbReference type="EMBL" id="QPIX01000008">
    <property type="protein sequence ID" value="RCW22543.1"/>
    <property type="molecule type" value="Genomic_DNA"/>
</dbReference>
<dbReference type="PANTHER" id="PTHR40254">
    <property type="entry name" value="BLR0577 PROTEIN"/>
    <property type="match status" value="1"/>
</dbReference>
<dbReference type="PRINTS" id="PR00368">
    <property type="entry name" value="FADPNR"/>
</dbReference>
<organism evidence="2 3">
    <name type="scientific">Ciceribacter lividus</name>
    <dbReference type="NCBI Taxonomy" id="1197950"/>
    <lineage>
        <taxon>Bacteria</taxon>
        <taxon>Pseudomonadati</taxon>
        <taxon>Pseudomonadota</taxon>
        <taxon>Alphaproteobacteria</taxon>
        <taxon>Hyphomicrobiales</taxon>
        <taxon>Rhizobiaceae</taxon>
        <taxon>Ciceribacter</taxon>
    </lineage>
</organism>
<keyword evidence="3" id="KW-1185">Reference proteome</keyword>
<dbReference type="Pfam" id="PF13454">
    <property type="entry name" value="NAD_binding_9"/>
    <property type="match status" value="1"/>
</dbReference>
<comment type="caution">
    <text evidence="2">The sequence shown here is derived from an EMBL/GenBank/DDBJ whole genome shotgun (WGS) entry which is preliminary data.</text>
</comment>
<sequence length="484" mass="52609">MLQLSSAIGARTAPVFHRCRVVVIGGGFSGASVARQLALCDGVEKDGVVIFEPRKRIGAGLAYDTTDPSLRLNVAAHRMRALPGRPEAFAEWHARTGRLAADPRAVAGEHVFARRGDFGEFMATQMAPLIEQERIVHRREQVVHVTRRADLWLVTGEAGSSVLADELIIATGQPGPRAPKAIASALNGHPRLVADGLKGEWLSHVRTNDRVLVFGAGLTAADVVGQLAGRGHAGVITLLSRSGLLPQVQSVSDVEPFGDFSVFSPRSGRQLLQRVRATVAEAESQGLSWQSVFDALRQQGQTIWAGLPLEEQARLLRHLKRQFETRRYRLPPQNARIMHDRFEAGLLRHRAGRICRIERSRHEISVDVIKKPAGTVERLVTDWAVVATGPDFGSVITSQPWLAELERLGFVATDPLGLGIACDRTSRAIGRDGYPIDSLFIAGPLARGTFGELTGAPEIATQADQIARTIIARRTSARTTCDLV</sequence>
<dbReference type="Proteomes" id="UP000252582">
    <property type="component" value="Unassembled WGS sequence"/>
</dbReference>
<dbReference type="InterPro" id="IPR036188">
    <property type="entry name" value="FAD/NAD-bd_sf"/>
</dbReference>
<name>A0A6I7HJ33_9HYPH</name>
<dbReference type="SUPFAM" id="SSF51905">
    <property type="entry name" value="FAD/NAD(P)-binding domain"/>
    <property type="match status" value="2"/>
</dbReference>
<reference evidence="2 3" key="1">
    <citation type="submission" date="2018-07" db="EMBL/GenBank/DDBJ databases">
        <title>Genomic Encyclopedia of Type Strains, Phase IV (KMG-IV): sequencing the most valuable type-strain genomes for metagenomic binning, comparative biology and taxonomic classification.</title>
        <authorList>
            <person name="Goeker M."/>
        </authorList>
    </citation>
    <scope>NUCLEOTIDE SEQUENCE [LARGE SCALE GENOMIC DNA]</scope>
    <source>
        <strain evidence="2 3">DSM 25528</strain>
    </source>
</reference>
<dbReference type="RefSeq" id="WP_114363930.1">
    <property type="nucleotide sequence ID" value="NZ_QPIX01000008.1"/>
</dbReference>
<protein>
    <submittedName>
        <fullName evidence="2">Putative NAD(P)/FAD-binding protein YdhS</fullName>
    </submittedName>
</protein>
<dbReference type="Gene3D" id="3.50.50.60">
    <property type="entry name" value="FAD/NAD(P)-binding domain"/>
    <property type="match status" value="2"/>
</dbReference>
<dbReference type="InterPro" id="IPR038732">
    <property type="entry name" value="HpyO/CreE_NAD-binding"/>
</dbReference>
<dbReference type="InterPro" id="IPR052189">
    <property type="entry name" value="L-asp_N-monooxygenase_NS-form"/>
</dbReference>
<evidence type="ECO:0000259" key="1">
    <source>
        <dbReference type="Pfam" id="PF13454"/>
    </source>
</evidence>
<feature type="domain" description="FAD-dependent urate hydroxylase HpyO/Asp monooxygenase CreE-like FAD/NAD(P)-binding" evidence="1">
    <location>
        <begin position="22"/>
        <end position="173"/>
    </location>
</feature>
<dbReference type="AlphaFoldDB" id="A0A6I7HJ33"/>
<proteinExistence type="predicted"/>
<gene>
    <name evidence="2" type="ORF">DFR48_10865</name>
</gene>